<feature type="domain" description="GFO/IDH/MocA-like oxidoreductase" evidence="2">
    <location>
        <begin position="135"/>
        <end position="243"/>
    </location>
</feature>
<dbReference type="SUPFAM" id="SSF51735">
    <property type="entry name" value="NAD(P)-binding Rossmann-fold domains"/>
    <property type="match status" value="1"/>
</dbReference>
<evidence type="ECO:0000313" key="3">
    <source>
        <dbReference type="EMBL" id="AWI51246.1"/>
    </source>
</evidence>
<protein>
    <submittedName>
        <fullName evidence="3">NAD(P)-dependent oxidoreductase</fullName>
    </submittedName>
</protein>
<name>A0A2U8FLA2_9PAST</name>
<feature type="domain" description="Gfo/Idh/MocA-like oxidoreductase N-terminal" evidence="1">
    <location>
        <begin position="2"/>
        <end position="115"/>
    </location>
</feature>
<dbReference type="PANTHER" id="PTHR43054">
    <property type="match status" value="1"/>
</dbReference>
<dbReference type="SUPFAM" id="SSF55347">
    <property type="entry name" value="Glyceraldehyde-3-phosphate dehydrogenase-like, C-terminal domain"/>
    <property type="match status" value="1"/>
</dbReference>
<sequence>MKLGIVGTGMIVQDLMHIRSLLPIEKWGIYGRNQEKTLELAQKYQISDCFFDYTEMLKSDLDTLYIALPNHLHFSFAKQALEAGKHVILEKPITSNYHEFQQLRALAKAQNKILIEAVTVHYLPAYLKIKQQLSALGKIKIVSLNYSQYSSRYDRFKAGEILPAFDPEKSGGALMDLNVYNLHFALGLFGKPQSCFYAANIERNIDTSGIMLLDYPTFKVVCIGAKDCNAPVMLSIQGDQGCITVPMPANAMNYFEFVDNNGQKQPFQFEQQHRMFYEFQQFIQMIDCQNRALSEQMLDISESVCQLMEQARKQQGIIFGCEKRESVEW</sequence>
<dbReference type="Pfam" id="PF01408">
    <property type="entry name" value="GFO_IDH_MocA"/>
    <property type="match status" value="1"/>
</dbReference>
<dbReference type="GO" id="GO:0000166">
    <property type="term" value="F:nucleotide binding"/>
    <property type="evidence" value="ECO:0007669"/>
    <property type="project" value="InterPro"/>
</dbReference>
<dbReference type="AlphaFoldDB" id="A0A2U8FLA2"/>
<dbReference type="Pfam" id="PF22725">
    <property type="entry name" value="GFO_IDH_MocA_C3"/>
    <property type="match status" value="1"/>
</dbReference>
<accession>A0A2U8FLA2</accession>
<evidence type="ECO:0000259" key="1">
    <source>
        <dbReference type="Pfam" id="PF01408"/>
    </source>
</evidence>
<dbReference type="KEGG" id="apor:DDU33_07000"/>
<dbReference type="InterPro" id="IPR055170">
    <property type="entry name" value="GFO_IDH_MocA-like_dom"/>
</dbReference>
<keyword evidence="4" id="KW-1185">Reference proteome</keyword>
<reference evidence="4" key="1">
    <citation type="submission" date="2018-05" db="EMBL/GenBank/DDBJ databases">
        <title>Complete genome sequence of Actinobacillus porcitonsillarum reference strain 9953L55 (CCUG 46996).</title>
        <authorList>
            <person name="Dona V."/>
            <person name="Perreten V."/>
        </authorList>
    </citation>
    <scope>NUCLEOTIDE SEQUENCE [LARGE SCALE GENOMIC DNA]</scope>
    <source>
        <strain evidence="4">9953L55</strain>
    </source>
</reference>
<proteinExistence type="predicted"/>
<organism evidence="3 4">
    <name type="scientific">Actinobacillus porcitonsillarum</name>
    <dbReference type="NCBI Taxonomy" id="189834"/>
    <lineage>
        <taxon>Bacteria</taxon>
        <taxon>Pseudomonadati</taxon>
        <taxon>Pseudomonadota</taxon>
        <taxon>Gammaproteobacteria</taxon>
        <taxon>Pasteurellales</taxon>
        <taxon>Pasteurellaceae</taxon>
        <taxon>Actinobacillus</taxon>
    </lineage>
</organism>
<dbReference type="EMBL" id="CP029206">
    <property type="protein sequence ID" value="AWI51246.1"/>
    <property type="molecule type" value="Genomic_DNA"/>
</dbReference>
<gene>
    <name evidence="3" type="ORF">DDU33_07000</name>
</gene>
<dbReference type="InterPro" id="IPR000683">
    <property type="entry name" value="Gfo/Idh/MocA-like_OxRdtase_N"/>
</dbReference>
<dbReference type="RefSeq" id="WP_108924022.1">
    <property type="nucleotide sequence ID" value="NZ_CP029206.1"/>
</dbReference>
<dbReference type="InterPro" id="IPR036291">
    <property type="entry name" value="NAD(P)-bd_dom_sf"/>
</dbReference>
<dbReference type="Gene3D" id="3.30.360.10">
    <property type="entry name" value="Dihydrodipicolinate Reductase, domain 2"/>
    <property type="match status" value="1"/>
</dbReference>
<evidence type="ECO:0000259" key="2">
    <source>
        <dbReference type="Pfam" id="PF22725"/>
    </source>
</evidence>
<dbReference type="Gene3D" id="3.40.50.720">
    <property type="entry name" value="NAD(P)-binding Rossmann-like Domain"/>
    <property type="match status" value="1"/>
</dbReference>
<dbReference type="Proteomes" id="UP000244920">
    <property type="component" value="Chromosome"/>
</dbReference>
<dbReference type="PANTHER" id="PTHR43054:SF1">
    <property type="entry name" value="SCYLLO-INOSITOL 2-DEHYDROGENASE (NADP(+)) IOLU"/>
    <property type="match status" value="1"/>
</dbReference>
<evidence type="ECO:0000313" key="4">
    <source>
        <dbReference type="Proteomes" id="UP000244920"/>
    </source>
</evidence>